<comment type="caution">
    <text evidence="1">The sequence shown here is derived from an EMBL/GenBank/DDBJ whole genome shotgun (WGS) entry which is preliminary data.</text>
</comment>
<organism evidence="1 2">
    <name type="scientific">Naganishia cerealis</name>
    <dbReference type="NCBI Taxonomy" id="610337"/>
    <lineage>
        <taxon>Eukaryota</taxon>
        <taxon>Fungi</taxon>
        <taxon>Dikarya</taxon>
        <taxon>Basidiomycota</taxon>
        <taxon>Agaricomycotina</taxon>
        <taxon>Tremellomycetes</taxon>
        <taxon>Filobasidiales</taxon>
        <taxon>Filobasidiaceae</taxon>
        <taxon>Naganishia</taxon>
    </lineage>
</organism>
<evidence type="ECO:0000313" key="1">
    <source>
        <dbReference type="EMBL" id="KAJ9091689.1"/>
    </source>
</evidence>
<gene>
    <name evidence="1" type="ORF">QFC19_008980</name>
</gene>
<dbReference type="Proteomes" id="UP001241377">
    <property type="component" value="Unassembled WGS sequence"/>
</dbReference>
<evidence type="ECO:0000313" key="2">
    <source>
        <dbReference type="Proteomes" id="UP001241377"/>
    </source>
</evidence>
<sequence>MASQPVTATMDPFLDFDAHNDPPVDLIDYLTAAAVKSQEDAAGEHWTRQDEGEGATLRGMGTASYASANGVSPTLLNSTPVQQQQQGFSSVRSPSSTLFSYTTSPSSSATLATSLGFHLGSGDLGSSASVDGMDDMAGASGDLSDETLARLLFAPSDPFVSSDGGNQELAAAYAAFAQDGTMDLGQPCAETAGTTPADVQMLLMQARQQAWIQQQMLQPGMFSDPSLSSAYHDRHGQPMYFGHNIQQSALTGAQQQQQRHSGNDMFPFSTFPANDSSDMGTGLGNTLSPLSDAQSRRYSHSQPEYNSHSQTHSHSLSPASASASGGTHSTSPTASHGAVSASLHPSTHPSSSSLSSSSSSSRAHEAALKPFVVGEGMTMAPQLLNVHMPMSALGNGTDSNGGNMAMQDRRESVNTVATSSHSPSALTTTVAGATEKNPGVKLHNKVEKRYRYNVKNALETLRDAVPRLRQVYKTSLPIEIATTDREDEDGLMGGLERLGKPTKKTVMYGARLYIEHLETEQRIAEVRVKRGEEALRGCLRTEEWTRWKIETENQVLQVKQQYTSLLEDKARIRAEAAGLDGAAAAVAKGKVKTEEREEEDDEDEEEDDEEATGDARPKKRTRKAAAGALVVPDPGKPAVGRPRKDALATTTTTGKRKARGSGTGMSTTTATAVSASASAAFYSFGLAYMVFPRATSLFGSTASSPYAANTSSGHSGNGARNSGGKVLLASASHAAAAKSAEMLGRALPAERAPHPDTILDTVWFVLLGLALTGFALWIARRRSLTERRNQALVDDGEDDEPVHVDKDGETGGGQEEWERLGFRLGVGTVSGLIEEVAARIPLVGRPVRMSHGWYKLLSAFVGGDVNIGWLGKLHLRLRLARAATDSESFALLYAVACKNDAERKSAWSVARKLAIDSNVRAIQDVSALSPRHAHVLLEQISPTTTPIEGIANQLVLEELDRIFTQIYVCLVTASYPDQSSGTQLRMLVDNLTRSSVISSLADSAFKTRIQSVLTGVERDSEAHTLGLVLIGLWGYVVGQEPVRQRALANMLIAQQIRQTDRSAIGALSSVDLVLGLILPGYRNPAAAASKPDHRTRGKPTISNMAQELDTIAAVCLRYLLLLRSVPLLAKSDATRQERQRSSLYVRQACLEIRVLLARPAFDALPEFETNQRSVIAAKDIQVLGIHSHPYSGVDRLESDGTGRETDEQAEHVEFSRQTDRLIDLMTVVGYRAAGRAAGRDDDSGVEGDLDEL</sequence>
<protein>
    <submittedName>
        <fullName evidence="1">Uncharacterized protein</fullName>
    </submittedName>
</protein>
<keyword evidence="2" id="KW-1185">Reference proteome</keyword>
<accession>A0ACC2UX90</accession>
<reference evidence="1" key="1">
    <citation type="submission" date="2023-04" db="EMBL/GenBank/DDBJ databases">
        <title>Draft Genome sequencing of Naganishia species isolated from polar environments using Oxford Nanopore Technology.</title>
        <authorList>
            <person name="Leo P."/>
            <person name="Venkateswaran K."/>
        </authorList>
    </citation>
    <scope>NUCLEOTIDE SEQUENCE</scope>
    <source>
        <strain evidence="1">MNA-CCFEE 5261</strain>
    </source>
</reference>
<proteinExistence type="predicted"/>
<name>A0ACC2UX90_9TREE</name>
<dbReference type="EMBL" id="JASBWR010000145">
    <property type="protein sequence ID" value="KAJ9091689.1"/>
    <property type="molecule type" value="Genomic_DNA"/>
</dbReference>